<keyword evidence="3 7" id="KW-0863">Zinc-finger</keyword>
<dbReference type="PROSITE" id="PS50157">
    <property type="entry name" value="ZINC_FINGER_C2H2_2"/>
    <property type="match status" value="1"/>
</dbReference>
<evidence type="ECO:0000256" key="6">
    <source>
        <dbReference type="ARBA" id="ARBA00023163"/>
    </source>
</evidence>
<evidence type="ECO:0000256" key="4">
    <source>
        <dbReference type="ARBA" id="ARBA00022833"/>
    </source>
</evidence>
<feature type="region of interest" description="Disordered" evidence="8">
    <location>
        <begin position="87"/>
        <end position="146"/>
    </location>
</feature>
<evidence type="ECO:0000256" key="8">
    <source>
        <dbReference type="SAM" id="MobiDB-lite"/>
    </source>
</evidence>
<dbReference type="Proteomes" id="UP001289374">
    <property type="component" value="Unassembled WGS sequence"/>
</dbReference>
<sequence length="259" mass="27909">MPTPTVIEPPTQRRHRHRHRRRFFDDIDQPWGVGSRPEAKRCKIMDGCVSEEEEIVAECLLMLARSGGGFRVSWSFTDSDCASVAGSMEGNQSPAAVDTKKDQEPSQSVDPATITASSSAAGESTTVDESSDTNTSTPTPLRPSAPKNSFPCNICGKICPSHQALGGHKTSHRPKPQTTTLSSSNSRHRNAAPSGRIHQCAICQKIFPTGQALRGHMRKHYDGTIGGGASSDLTVAVIRNFDLNLPPPSEFGFEDAEIA</sequence>
<accession>A0AAE2C1C4</accession>
<evidence type="ECO:0000256" key="1">
    <source>
        <dbReference type="ARBA" id="ARBA00022723"/>
    </source>
</evidence>
<dbReference type="GO" id="GO:0000976">
    <property type="term" value="F:transcription cis-regulatory region binding"/>
    <property type="evidence" value="ECO:0007669"/>
    <property type="project" value="TreeGrafter"/>
</dbReference>
<dbReference type="AlphaFoldDB" id="A0AAE2C1C4"/>
<dbReference type="SMART" id="SM00355">
    <property type="entry name" value="ZnF_C2H2"/>
    <property type="match status" value="2"/>
</dbReference>
<dbReference type="PANTHER" id="PTHR45988:SF1">
    <property type="entry name" value="ZINC FINGER PROTEIN AZF2"/>
    <property type="match status" value="1"/>
</dbReference>
<dbReference type="GO" id="GO:0003700">
    <property type="term" value="F:DNA-binding transcription factor activity"/>
    <property type="evidence" value="ECO:0007669"/>
    <property type="project" value="InterPro"/>
</dbReference>
<keyword evidence="1" id="KW-0479">Metal-binding</keyword>
<reference evidence="10" key="2">
    <citation type="journal article" date="2024" name="Plant">
        <title>Genomic evolution and insights into agronomic trait innovations of Sesamum species.</title>
        <authorList>
            <person name="Miao H."/>
            <person name="Wang L."/>
            <person name="Qu L."/>
            <person name="Liu H."/>
            <person name="Sun Y."/>
            <person name="Le M."/>
            <person name="Wang Q."/>
            <person name="Wei S."/>
            <person name="Zheng Y."/>
            <person name="Lin W."/>
            <person name="Duan Y."/>
            <person name="Cao H."/>
            <person name="Xiong S."/>
            <person name="Wang X."/>
            <person name="Wei L."/>
            <person name="Li C."/>
            <person name="Ma Q."/>
            <person name="Ju M."/>
            <person name="Zhao R."/>
            <person name="Li G."/>
            <person name="Mu C."/>
            <person name="Tian Q."/>
            <person name="Mei H."/>
            <person name="Zhang T."/>
            <person name="Gao T."/>
            <person name="Zhang H."/>
        </authorList>
    </citation>
    <scope>NUCLEOTIDE SEQUENCE</scope>
    <source>
        <strain evidence="10">K16</strain>
    </source>
</reference>
<dbReference type="GO" id="GO:0008270">
    <property type="term" value="F:zinc ion binding"/>
    <property type="evidence" value="ECO:0007669"/>
    <property type="project" value="UniProtKB-KW"/>
</dbReference>
<dbReference type="InterPro" id="IPR013087">
    <property type="entry name" value="Znf_C2H2_type"/>
</dbReference>
<evidence type="ECO:0000259" key="9">
    <source>
        <dbReference type="PROSITE" id="PS50157"/>
    </source>
</evidence>
<keyword evidence="6" id="KW-0804">Transcription</keyword>
<dbReference type="InterPro" id="IPR044653">
    <property type="entry name" value="AZF1/2/3-like"/>
</dbReference>
<dbReference type="Gene3D" id="3.30.160.60">
    <property type="entry name" value="Classic Zinc Finger"/>
    <property type="match status" value="1"/>
</dbReference>
<dbReference type="SUPFAM" id="SSF57667">
    <property type="entry name" value="beta-beta-alpha zinc fingers"/>
    <property type="match status" value="1"/>
</dbReference>
<dbReference type="InterPro" id="IPR036236">
    <property type="entry name" value="Znf_C2H2_sf"/>
</dbReference>
<dbReference type="EMBL" id="JACGWL010000003">
    <property type="protein sequence ID" value="KAK4405170.1"/>
    <property type="molecule type" value="Genomic_DNA"/>
</dbReference>
<protein>
    <recommendedName>
        <fullName evidence="9">C2H2-type domain-containing protein</fullName>
    </recommendedName>
</protein>
<keyword evidence="4" id="KW-0862">Zinc</keyword>
<evidence type="ECO:0000313" key="11">
    <source>
        <dbReference type="Proteomes" id="UP001289374"/>
    </source>
</evidence>
<dbReference type="Pfam" id="PF13912">
    <property type="entry name" value="zf-C2H2_6"/>
    <property type="match status" value="2"/>
</dbReference>
<gene>
    <name evidence="10" type="ORF">Sango_0523500</name>
</gene>
<dbReference type="GO" id="GO:0005634">
    <property type="term" value="C:nucleus"/>
    <property type="evidence" value="ECO:0007669"/>
    <property type="project" value="TreeGrafter"/>
</dbReference>
<dbReference type="PANTHER" id="PTHR45988">
    <property type="entry name" value="C2H2 TYPE ZINC FINGER TRANSCRIPTION FACTOR FAMILY-RELATED"/>
    <property type="match status" value="1"/>
</dbReference>
<evidence type="ECO:0000256" key="5">
    <source>
        <dbReference type="ARBA" id="ARBA00023015"/>
    </source>
</evidence>
<dbReference type="PROSITE" id="PS00028">
    <property type="entry name" value="ZINC_FINGER_C2H2_1"/>
    <property type="match status" value="2"/>
</dbReference>
<evidence type="ECO:0000256" key="7">
    <source>
        <dbReference type="PROSITE-ProRule" id="PRU00042"/>
    </source>
</evidence>
<name>A0AAE2C1C4_9LAMI</name>
<proteinExistence type="predicted"/>
<keyword evidence="5" id="KW-0805">Transcription regulation</keyword>
<evidence type="ECO:0000256" key="3">
    <source>
        <dbReference type="ARBA" id="ARBA00022771"/>
    </source>
</evidence>
<comment type="caution">
    <text evidence="10">The sequence shown here is derived from an EMBL/GenBank/DDBJ whole genome shotgun (WGS) entry which is preliminary data.</text>
</comment>
<keyword evidence="11" id="KW-1185">Reference proteome</keyword>
<feature type="region of interest" description="Disordered" evidence="8">
    <location>
        <begin position="165"/>
        <end position="195"/>
    </location>
</feature>
<feature type="domain" description="C2H2-type" evidence="9">
    <location>
        <begin position="198"/>
        <end position="220"/>
    </location>
</feature>
<evidence type="ECO:0000313" key="10">
    <source>
        <dbReference type="EMBL" id="KAK4405170.1"/>
    </source>
</evidence>
<reference evidence="10" key="1">
    <citation type="submission" date="2020-06" db="EMBL/GenBank/DDBJ databases">
        <authorList>
            <person name="Li T."/>
            <person name="Hu X."/>
            <person name="Zhang T."/>
            <person name="Song X."/>
            <person name="Zhang H."/>
            <person name="Dai N."/>
            <person name="Sheng W."/>
            <person name="Hou X."/>
            <person name="Wei L."/>
        </authorList>
    </citation>
    <scope>NUCLEOTIDE SEQUENCE</scope>
    <source>
        <strain evidence="10">K16</strain>
        <tissue evidence="10">Leaf</tissue>
    </source>
</reference>
<keyword evidence="2" id="KW-0677">Repeat</keyword>
<feature type="compositionally biased region" description="Low complexity" evidence="8">
    <location>
        <begin position="112"/>
        <end position="125"/>
    </location>
</feature>
<organism evidence="10 11">
    <name type="scientific">Sesamum angolense</name>
    <dbReference type="NCBI Taxonomy" id="2727404"/>
    <lineage>
        <taxon>Eukaryota</taxon>
        <taxon>Viridiplantae</taxon>
        <taxon>Streptophyta</taxon>
        <taxon>Embryophyta</taxon>
        <taxon>Tracheophyta</taxon>
        <taxon>Spermatophyta</taxon>
        <taxon>Magnoliopsida</taxon>
        <taxon>eudicotyledons</taxon>
        <taxon>Gunneridae</taxon>
        <taxon>Pentapetalae</taxon>
        <taxon>asterids</taxon>
        <taxon>lamiids</taxon>
        <taxon>Lamiales</taxon>
        <taxon>Pedaliaceae</taxon>
        <taxon>Sesamum</taxon>
    </lineage>
</organism>
<feature type="compositionally biased region" description="Polar residues" evidence="8">
    <location>
        <begin position="176"/>
        <end position="185"/>
    </location>
</feature>
<evidence type="ECO:0000256" key="2">
    <source>
        <dbReference type="ARBA" id="ARBA00022737"/>
    </source>
</evidence>